<dbReference type="AlphaFoldDB" id="A0A8J3IKD7"/>
<dbReference type="EMBL" id="BNJK01000001">
    <property type="protein sequence ID" value="GHO94048.1"/>
    <property type="molecule type" value="Genomic_DNA"/>
</dbReference>
<dbReference type="GO" id="GO:0009252">
    <property type="term" value="P:peptidoglycan biosynthetic process"/>
    <property type="evidence" value="ECO:0007669"/>
    <property type="project" value="UniProtKB-KW"/>
</dbReference>
<dbReference type="GO" id="GO:0005886">
    <property type="term" value="C:plasma membrane"/>
    <property type="evidence" value="ECO:0007669"/>
    <property type="project" value="UniProtKB-SubCell"/>
</dbReference>
<evidence type="ECO:0000256" key="9">
    <source>
        <dbReference type="ARBA" id="ARBA00022984"/>
    </source>
</evidence>
<evidence type="ECO:0000256" key="8">
    <source>
        <dbReference type="ARBA" id="ARBA00022960"/>
    </source>
</evidence>
<feature type="transmembrane region" description="Helical" evidence="16">
    <location>
        <begin position="108"/>
        <end position="129"/>
    </location>
</feature>
<evidence type="ECO:0000256" key="10">
    <source>
        <dbReference type="ARBA" id="ARBA00023136"/>
    </source>
</evidence>
<dbReference type="GO" id="GO:0006508">
    <property type="term" value="P:proteolysis"/>
    <property type="evidence" value="ECO:0007669"/>
    <property type="project" value="UniProtKB-KW"/>
</dbReference>
<accession>A0A8J3IKD7</accession>
<comment type="catalytic activity">
    <reaction evidence="13">
        <text>Preferential cleavage: (Ac)2-L-Lys-D-Ala-|-D-Ala. Also transpeptidation of peptidyl-alanyl moieties that are N-acyl substituents of D-alanine.</text>
        <dbReference type="EC" id="3.4.16.4"/>
    </reaction>
</comment>
<evidence type="ECO:0000256" key="7">
    <source>
        <dbReference type="ARBA" id="ARBA00022801"/>
    </source>
</evidence>
<gene>
    <name evidence="19" type="ORF">KSF_040960</name>
</gene>
<dbReference type="GO" id="GO:0071555">
    <property type="term" value="P:cell wall organization"/>
    <property type="evidence" value="ECO:0007669"/>
    <property type="project" value="UniProtKB-KW"/>
</dbReference>
<feature type="compositionally biased region" description="Basic and acidic residues" evidence="15">
    <location>
        <begin position="1"/>
        <end position="16"/>
    </location>
</feature>
<evidence type="ECO:0000259" key="18">
    <source>
        <dbReference type="Pfam" id="PF00912"/>
    </source>
</evidence>
<dbReference type="InterPro" id="IPR050396">
    <property type="entry name" value="Glycosyltr_51/Transpeptidase"/>
</dbReference>
<proteinExistence type="predicted"/>
<dbReference type="Gene3D" id="1.10.3810.10">
    <property type="entry name" value="Biosynthetic peptidoglycan transglycosylase-like"/>
    <property type="match status" value="1"/>
</dbReference>
<keyword evidence="4" id="KW-0645">Protease</keyword>
<dbReference type="InterPro" id="IPR012338">
    <property type="entry name" value="Beta-lactam/transpept-like"/>
</dbReference>
<dbReference type="SUPFAM" id="SSF53955">
    <property type="entry name" value="Lysozyme-like"/>
    <property type="match status" value="1"/>
</dbReference>
<keyword evidence="5" id="KW-0328">Glycosyltransferase</keyword>
<keyword evidence="8" id="KW-0133">Cell shape</keyword>
<evidence type="ECO:0000256" key="1">
    <source>
        <dbReference type="ARBA" id="ARBA00004236"/>
    </source>
</evidence>
<dbReference type="RefSeq" id="WP_220204808.1">
    <property type="nucleotide sequence ID" value="NZ_BNJK01000001.1"/>
</dbReference>
<keyword evidence="10 16" id="KW-0472">Membrane</keyword>
<keyword evidence="11" id="KW-0511">Multifunctional enzyme</keyword>
<evidence type="ECO:0008006" key="21">
    <source>
        <dbReference type="Google" id="ProtNLM"/>
    </source>
</evidence>
<comment type="caution">
    <text evidence="19">The sequence shown here is derived from an EMBL/GenBank/DDBJ whole genome shotgun (WGS) entry which is preliminary data.</text>
</comment>
<dbReference type="Pfam" id="PF00905">
    <property type="entry name" value="Transpeptidase"/>
    <property type="match status" value="1"/>
</dbReference>
<sequence>MKTEQHAPRSSNEKEIPVVSTSADEQKATHRTITPAKLPANSRAAAAQRLNDIPPEPVRGVYYEATHHREHPQGWHFKRHLKRKNLRLSNMRYLQTDQKGTRWGIMPIALSTLAALVVLASVLVAYTALNGATQQRYGQDVTTLQDILPKDNVKLYDSKGTLIYQAIDQGLQTTVPLSKISKHLQNAEIAIEDQNFWNNPGYDITGIVRAALSDLTTKQVVSGASTITQQLIKNAIVGDQVTATRKLQEIILAPDVTRHYTKEQILEMYLNTIYYGEQAYGANAAAFTYFNLHDTATQTAAQQLDIAQAAMLAGIPSSPIARDPYLHPKAAQARVEEVLKQMYLQGYITAAERAKAIDEVKQPNFLKRGTIKNTAAPHFVHYALNELAQELHVKVKDLSRSGLIVSTTLDQQLQNQVLKIAQNHIAKMAKVHNMSNAAVVIIDHRNGAIRTLQGNIDPNNPNDGAFDVASQGFRQPGSAFKPFIYATAFDHGISPGTPVLDGPLTIQMCCGLPSYTPQNYDQSFHGLITYRYALQNSFNIPAVKLLMQTGIDPAMKTATDMGITKYEGTPNYTLVLGSLSVHLLDMTAAFGTFATGGIRIPPHAIDTVKDTTGKTIFHFQPIGQRVLSKQAAFMITDVLSDNTSRTFEFGKCSVLYLYSTTQQQCYAGKPGPIRPAAVKTGTSNDFRDNWTVGYTTNYVVGVWAGNNDNEAMKDVTGVDGAAPIWHDSILLAEKGNPIAPFPPPPSGIVKKTVSYPGLTTTDWYKATK</sequence>
<dbReference type="GO" id="GO:0008360">
    <property type="term" value="P:regulation of cell shape"/>
    <property type="evidence" value="ECO:0007669"/>
    <property type="project" value="UniProtKB-KW"/>
</dbReference>
<evidence type="ECO:0000259" key="17">
    <source>
        <dbReference type="Pfam" id="PF00905"/>
    </source>
</evidence>
<keyword evidence="16" id="KW-0812">Transmembrane</keyword>
<keyword evidence="9" id="KW-0573">Peptidoglycan synthesis</keyword>
<evidence type="ECO:0000256" key="2">
    <source>
        <dbReference type="ARBA" id="ARBA00022475"/>
    </source>
</evidence>
<dbReference type="GO" id="GO:0008955">
    <property type="term" value="F:peptidoglycan glycosyltransferase activity"/>
    <property type="evidence" value="ECO:0007669"/>
    <property type="project" value="UniProtKB-EC"/>
</dbReference>
<dbReference type="InterPro" id="IPR036950">
    <property type="entry name" value="PBP_transglycosylase"/>
</dbReference>
<organism evidence="19 20">
    <name type="scientific">Reticulibacter mediterranei</name>
    <dbReference type="NCBI Taxonomy" id="2778369"/>
    <lineage>
        <taxon>Bacteria</taxon>
        <taxon>Bacillati</taxon>
        <taxon>Chloroflexota</taxon>
        <taxon>Ktedonobacteria</taxon>
        <taxon>Ktedonobacterales</taxon>
        <taxon>Reticulibacteraceae</taxon>
        <taxon>Reticulibacter</taxon>
    </lineage>
</organism>
<evidence type="ECO:0000256" key="3">
    <source>
        <dbReference type="ARBA" id="ARBA00022645"/>
    </source>
</evidence>
<feature type="domain" description="Glycosyl transferase family 51" evidence="18">
    <location>
        <begin position="168"/>
        <end position="342"/>
    </location>
</feature>
<comment type="catalytic activity">
    <reaction evidence="14">
        <text>[GlcNAc-(1-&gt;4)-Mur2Ac(oyl-L-Ala-gamma-D-Glu-L-Lys-D-Ala-D-Ala)](n)-di-trans,octa-cis-undecaprenyl diphosphate + beta-D-GlcNAc-(1-&gt;4)-Mur2Ac(oyl-L-Ala-gamma-D-Glu-L-Lys-D-Ala-D-Ala)-di-trans,octa-cis-undecaprenyl diphosphate = [GlcNAc-(1-&gt;4)-Mur2Ac(oyl-L-Ala-gamma-D-Glu-L-Lys-D-Ala-D-Ala)](n+1)-di-trans,octa-cis-undecaprenyl diphosphate + di-trans,octa-cis-undecaprenyl diphosphate + H(+)</text>
        <dbReference type="Rhea" id="RHEA:23708"/>
        <dbReference type="Rhea" id="RHEA-COMP:9602"/>
        <dbReference type="Rhea" id="RHEA-COMP:9603"/>
        <dbReference type="ChEBI" id="CHEBI:15378"/>
        <dbReference type="ChEBI" id="CHEBI:58405"/>
        <dbReference type="ChEBI" id="CHEBI:60033"/>
        <dbReference type="ChEBI" id="CHEBI:78435"/>
        <dbReference type="EC" id="2.4.99.28"/>
    </reaction>
</comment>
<keyword evidence="3" id="KW-0121">Carboxypeptidase</keyword>
<evidence type="ECO:0000313" key="20">
    <source>
        <dbReference type="Proteomes" id="UP000597444"/>
    </source>
</evidence>
<dbReference type="PANTHER" id="PTHR32282:SF11">
    <property type="entry name" value="PENICILLIN-BINDING PROTEIN 1B"/>
    <property type="match status" value="1"/>
</dbReference>
<protein>
    <recommendedName>
        <fullName evidence="21">Penicillin-insensitive transglycosylase</fullName>
    </recommendedName>
</protein>
<evidence type="ECO:0000256" key="14">
    <source>
        <dbReference type="ARBA" id="ARBA00049902"/>
    </source>
</evidence>
<dbReference type="SUPFAM" id="SSF56601">
    <property type="entry name" value="beta-lactamase/transpeptidase-like"/>
    <property type="match status" value="1"/>
</dbReference>
<dbReference type="GO" id="GO:0008658">
    <property type="term" value="F:penicillin binding"/>
    <property type="evidence" value="ECO:0007669"/>
    <property type="project" value="InterPro"/>
</dbReference>
<evidence type="ECO:0000313" key="19">
    <source>
        <dbReference type="EMBL" id="GHO94048.1"/>
    </source>
</evidence>
<evidence type="ECO:0000256" key="5">
    <source>
        <dbReference type="ARBA" id="ARBA00022676"/>
    </source>
</evidence>
<dbReference type="Gene3D" id="3.40.710.10">
    <property type="entry name" value="DD-peptidase/beta-lactamase superfamily"/>
    <property type="match status" value="1"/>
</dbReference>
<feature type="domain" description="Penicillin-binding protein transpeptidase" evidence="17">
    <location>
        <begin position="438"/>
        <end position="702"/>
    </location>
</feature>
<dbReference type="InterPro" id="IPR001264">
    <property type="entry name" value="Glyco_trans_51"/>
</dbReference>
<evidence type="ECO:0000256" key="4">
    <source>
        <dbReference type="ARBA" id="ARBA00022670"/>
    </source>
</evidence>
<name>A0A8J3IKD7_9CHLR</name>
<evidence type="ECO:0000256" key="6">
    <source>
        <dbReference type="ARBA" id="ARBA00022679"/>
    </source>
</evidence>
<comment type="subcellular location">
    <subcellularLocation>
        <location evidence="1">Cell membrane</location>
    </subcellularLocation>
</comment>
<keyword evidence="12" id="KW-0961">Cell wall biogenesis/degradation</keyword>
<dbReference type="Pfam" id="PF00912">
    <property type="entry name" value="Transgly"/>
    <property type="match status" value="1"/>
</dbReference>
<dbReference type="InterPro" id="IPR023346">
    <property type="entry name" value="Lysozyme-like_dom_sf"/>
</dbReference>
<keyword evidence="20" id="KW-1185">Reference proteome</keyword>
<reference evidence="19" key="1">
    <citation type="submission" date="2020-10" db="EMBL/GenBank/DDBJ databases">
        <title>Taxonomic study of unclassified bacteria belonging to the class Ktedonobacteria.</title>
        <authorList>
            <person name="Yabe S."/>
            <person name="Wang C.M."/>
            <person name="Zheng Y."/>
            <person name="Sakai Y."/>
            <person name="Cavaletti L."/>
            <person name="Monciardini P."/>
            <person name="Donadio S."/>
        </authorList>
    </citation>
    <scope>NUCLEOTIDE SEQUENCE</scope>
    <source>
        <strain evidence="19">ID150040</strain>
    </source>
</reference>
<evidence type="ECO:0000256" key="11">
    <source>
        <dbReference type="ARBA" id="ARBA00023268"/>
    </source>
</evidence>
<keyword evidence="7" id="KW-0378">Hydrolase</keyword>
<keyword evidence="16" id="KW-1133">Transmembrane helix</keyword>
<evidence type="ECO:0000256" key="16">
    <source>
        <dbReference type="SAM" id="Phobius"/>
    </source>
</evidence>
<evidence type="ECO:0000256" key="12">
    <source>
        <dbReference type="ARBA" id="ARBA00023316"/>
    </source>
</evidence>
<keyword evidence="2" id="KW-1003">Cell membrane</keyword>
<evidence type="ECO:0000256" key="13">
    <source>
        <dbReference type="ARBA" id="ARBA00034000"/>
    </source>
</evidence>
<keyword evidence="6" id="KW-0808">Transferase</keyword>
<evidence type="ECO:0000256" key="15">
    <source>
        <dbReference type="SAM" id="MobiDB-lite"/>
    </source>
</evidence>
<dbReference type="GO" id="GO:0030288">
    <property type="term" value="C:outer membrane-bounded periplasmic space"/>
    <property type="evidence" value="ECO:0007669"/>
    <property type="project" value="TreeGrafter"/>
</dbReference>
<dbReference type="GO" id="GO:0009002">
    <property type="term" value="F:serine-type D-Ala-D-Ala carboxypeptidase activity"/>
    <property type="evidence" value="ECO:0007669"/>
    <property type="project" value="UniProtKB-EC"/>
</dbReference>
<feature type="region of interest" description="Disordered" evidence="15">
    <location>
        <begin position="1"/>
        <end position="51"/>
    </location>
</feature>
<dbReference type="PANTHER" id="PTHR32282">
    <property type="entry name" value="BINDING PROTEIN TRANSPEPTIDASE, PUTATIVE-RELATED"/>
    <property type="match status" value="1"/>
</dbReference>
<dbReference type="Proteomes" id="UP000597444">
    <property type="component" value="Unassembled WGS sequence"/>
</dbReference>
<dbReference type="InterPro" id="IPR001460">
    <property type="entry name" value="PCN-bd_Tpept"/>
</dbReference>